<name>A0ACC3A0A5_9EURO</name>
<protein>
    <submittedName>
        <fullName evidence="1">2' O-ribose methyltransferase</fullName>
        <ecNumber evidence="1">2.1.1.16</ecNumber>
    </submittedName>
</protein>
<keyword evidence="2" id="KW-1185">Reference proteome</keyword>
<reference evidence="1" key="1">
    <citation type="submission" date="2022-10" db="EMBL/GenBank/DDBJ databases">
        <title>Culturing micro-colonial fungi from biological soil crusts in the Mojave desert and describing Neophaeococcomyces mojavensis, and introducing the new genera and species Taxawa tesnikishii.</title>
        <authorList>
            <person name="Kurbessoian T."/>
            <person name="Stajich J.E."/>
        </authorList>
    </citation>
    <scope>NUCLEOTIDE SEQUENCE</scope>
    <source>
        <strain evidence="1">JES_112</strain>
    </source>
</reference>
<gene>
    <name evidence="1" type="primary">MRM2</name>
    <name evidence="1" type="ORF">H2198_007360</name>
</gene>
<evidence type="ECO:0000313" key="2">
    <source>
        <dbReference type="Proteomes" id="UP001172386"/>
    </source>
</evidence>
<comment type="caution">
    <text evidence="1">The sequence shown here is derived from an EMBL/GenBank/DDBJ whole genome shotgun (WGS) entry which is preliminary data.</text>
</comment>
<dbReference type="EC" id="2.1.1.16" evidence="1"/>
<dbReference type="EMBL" id="JAPDRQ010000153">
    <property type="protein sequence ID" value="KAJ9653464.1"/>
    <property type="molecule type" value="Genomic_DNA"/>
</dbReference>
<dbReference type="Proteomes" id="UP001172386">
    <property type="component" value="Unassembled WGS sequence"/>
</dbReference>
<accession>A0ACC3A0A5</accession>
<sequence length="349" mass="39069">MSPLHRLYILMAWLYIVVTLLEQPLSSPITPASPPTPDRLPQLSPLTSIRHASSNSRWISRQKGDRFAKEAKVANLKSRAAFKLLQINERYKIFKPGMTVVDLGFAPGSWSQVAIELVRPGLGRVVGVDLIPVAPPKGVNGVQGDFLSRDTQERVRELLRDENAGRARPNPLLQDGDTQAVLEEEEGYVDRERAATADGRSEREGEAKNKSEAKQEPDEKCVDVVLSDMSAPWEILTSSNLSGKNSLSNPYYRMMNTSGNRFKDHAGSMDLCRSALYFAYDTLKVGGHFVCKFYQGAEDKHFEKQLKAMFHKVHREKPESSRSESKEAFFVGLKRLAKVDQNSVFDEGS</sequence>
<evidence type="ECO:0000313" key="1">
    <source>
        <dbReference type="EMBL" id="KAJ9653464.1"/>
    </source>
</evidence>
<keyword evidence="1" id="KW-0489">Methyltransferase</keyword>
<keyword evidence="1" id="KW-0808">Transferase</keyword>
<proteinExistence type="predicted"/>
<organism evidence="1 2">
    <name type="scientific">Neophaeococcomyces mojaviensis</name>
    <dbReference type="NCBI Taxonomy" id="3383035"/>
    <lineage>
        <taxon>Eukaryota</taxon>
        <taxon>Fungi</taxon>
        <taxon>Dikarya</taxon>
        <taxon>Ascomycota</taxon>
        <taxon>Pezizomycotina</taxon>
        <taxon>Eurotiomycetes</taxon>
        <taxon>Chaetothyriomycetidae</taxon>
        <taxon>Chaetothyriales</taxon>
        <taxon>Chaetothyriales incertae sedis</taxon>
        <taxon>Neophaeococcomyces</taxon>
    </lineage>
</organism>